<gene>
    <name evidence="1" type="ORF">Alo02nite_81520</name>
    <name evidence="2" type="ORF">BJ964_003347</name>
</gene>
<dbReference type="InterPro" id="IPR023214">
    <property type="entry name" value="HAD_sf"/>
</dbReference>
<reference evidence="1 4" key="2">
    <citation type="submission" date="2021-01" db="EMBL/GenBank/DDBJ databases">
        <title>Whole genome shotgun sequence of Actinoplanes lobatus NBRC 12513.</title>
        <authorList>
            <person name="Komaki H."/>
            <person name="Tamura T."/>
        </authorList>
    </citation>
    <scope>NUCLEOTIDE SEQUENCE [LARGE SCALE GENOMIC DNA]</scope>
    <source>
        <strain evidence="1 4">NBRC 12513</strain>
    </source>
</reference>
<evidence type="ECO:0000313" key="3">
    <source>
        <dbReference type="Proteomes" id="UP000590511"/>
    </source>
</evidence>
<dbReference type="Proteomes" id="UP000631312">
    <property type="component" value="Unassembled WGS sequence"/>
</dbReference>
<evidence type="ECO:0000313" key="1">
    <source>
        <dbReference type="EMBL" id="GIE45254.1"/>
    </source>
</evidence>
<dbReference type="SUPFAM" id="SSF56784">
    <property type="entry name" value="HAD-like"/>
    <property type="match status" value="1"/>
</dbReference>
<proteinExistence type="predicted"/>
<reference evidence="2 3" key="1">
    <citation type="submission" date="2020-08" db="EMBL/GenBank/DDBJ databases">
        <title>Sequencing the genomes of 1000 actinobacteria strains.</title>
        <authorList>
            <person name="Klenk H.-P."/>
        </authorList>
    </citation>
    <scope>NUCLEOTIDE SEQUENCE [LARGE SCALE GENOMIC DNA]</scope>
    <source>
        <strain evidence="2 3">DSM 43150</strain>
    </source>
</reference>
<keyword evidence="2" id="KW-0378">Hydrolase</keyword>
<protein>
    <submittedName>
        <fullName evidence="2">Phosphoglycolate phosphatase-like HAD superfamily hydrolase</fullName>
    </submittedName>
</protein>
<organism evidence="2 3">
    <name type="scientific">Actinoplanes lobatus</name>
    <dbReference type="NCBI Taxonomy" id="113568"/>
    <lineage>
        <taxon>Bacteria</taxon>
        <taxon>Bacillati</taxon>
        <taxon>Actinomycetota</taxon>
        <taxon>Actinomycetes</taxon>
        <taxon>Micromonosporales</taxon>
        <taxon>Micromonosporaceae</taxon>
        <taxon>Actinoplanes</taxon>
    </lineage>
</organism>
<evidence type="ECO:0000313" key="2">
    <source>
        <dbReference type="EMBL" id="MBB4749186.1"/>
    </source>
</evidence>
<dbReference type="AlphaFoldDB" id="A0A7W7HEP2"/>
<dbReference type="EMBL" id="BOMP01000157">
    <property type="protein sequence ID" value="GIE45254.1"/>
    <property type="molecule type" value="Genomic_DNA"/>
</dbReference>
<sequence length="107" mass="11511">MQSHDLIRYVDGIATRFDGMDPRLLKPHPFLWGRGLASVAATRIGAAFIGDSVTDIEAGRTDGIPAIGYANKPGKYQRLTDAGADVVIESMLVLASELHHSEVRPAP</sequence>
<name>A0A7W7HEP2_9ACTN</name>
<dbReference type="Proteomes" id="UP000590511">
    <property type="component" value="Unassembled WGS sequence"/>
</dbReference>
<dbReference type="GO" id="GO:0016787">
    <property type="term" value="F:hydrolase activity"/>
    <property type="evidence" value="ECO:0007669"/>
    <property type="project" value="UniProtKB-KW"/>
</dbReference>
<evidence type="ECO:0000313" key="4">
    <source>
        <dbReference type="Proteomes" id="UP000631312"/>
    </source>
</evidence>
<comment type="caution">
    <text evidence="2">The sequence shown here is derived from an EMBL/GenBank/DDBJ whole genome shotgun (WGS) entry which is preliminary data.</text>
</comment>
<dbReference type="Pfam" id="PF13242">
    <property type="entry name" value="Hydrolase_like"/>
    <property type="match status" value="1"/>
</dbReference>
<keyword evidence="4" id="KW-1185">Reference proteome</keyword>
<dbReference type="Gene3D" id="3.40.50.1000">
    <property type="entry name" value="HAD superfamily/HAD-like"/>
    <property type="match status" value="1"/>
</dbReference>
<accession>A0A7W7HEP2</accession>
<dbReference type="RefSeq" id="WP_188121547.1">
    <property type="nucleotide sequence ID" value="NZ_BOMP01000157.1"/>
</dbReference>
<dbReference type="EMBL" id="JACHNC010000001">
    <property type="protein sequence ID" value="MBB4749186.1"/>
    <property type="molecule type" value="Genomic_DNA"/>
</dbReference>
<dbReference type="InterPro" id="IPR036412">
    <property type="entry name" value="HAD-like_sf"/>
</dbReference>